<name>A0ABP2HS07_9BACT</name>
<evidence type="ECO:0000313" key="1">
    <source>
        <dbReference type="EMBL" id="EFB89747.1"/>
    </source>
</evidence>
<comment type="caution">
    <text evidence="1">The sequence shown here is derived from an EMBL/GenBank/DDBJ whole genome shotgun (WGS) entry which is preliminary data.</text>
</comment>
<evidence type="ECO:0000313" key="2">
    <source>
        <dbReference type="Proteomes" id="UP000006462"/>
    </source>
</evidence>
<dbReference type="EMBL" id="ADFP01000121">
    <property type="protein sequence ID" value="EFB89747.1"/>
    <property type="molecule type" value="Genomic_DNA"/>
</dbReference>
<organism evidence="1 2">
    <name type="scientific">Pyramidobacter piscolens W5455</name>
    <dbReference type="NCBI Taxonomy" id="352165"/>
    <lineage>
        <taxon>Bacteria</taxon>
        <taxon>Thermotogati</taxon>
        <taxon>Synergistota</taxon>
        <taxon>Synergistia</taxon>
        <taxon>Synergistales</taxon>
        <taxon>Dethiosulfovibrionaceae</taxon>
        <taxon>Pyramidobacter</taxon>
    </lineage>
</organism>
<reference evidence="1 2" key="1">
    <citation type="submission" date="2009-12" db="EMBL/GenBank/DDBJ databases">
        <authorList>
            <person name="Shrivastava S."/>
            <person name="Madupu R."/>
            <person name="Durkin A.S."/>
            <person name="Torralba M."/>
            <person name="Methe B."/>
            <person name="Sutton G.G."/>
            <person name="Strausberg R.L."/>
            <person name="Nelson K.E."/>
        </authorList>
    </citation>
    <scope>NUCLEOTIDE SEQUENCE [LARGE SCALE GENOMIC DNA]</scope>
    <source>
        <strain evidence="1 2">W5455</strain>
    </source>
</reference>
<keyword evidence="2" id="KW-1185">Reference proteome</keyword>
<sequence length="64" mass="6876">MEEIGLKLIRASVKAATRFLTEDVARYDAIPEDELFRDLVVVLGLLSCLNNALSGDAVAPAEGD</sequence>
<proteinExistence type="predicted"/>
<dbReference type="Proteomes" id="UP000006462">
    <property type="component" value="Unassembled WGS sequence"/>
</dbReference>
<gene>
    <name evidence="1" type="ORF">HMPREF7215_2561</name>
</gene>
<protein>
    <submittedName>
        <fullName evidence="1">Uncharacterized protein</fullName>
    </submittedName>
</protein>
<accession>A0ABP2HS07</accession>